<dbReference type="GO" id="GO:0030992">
    <property type="term" value="C:intraciliary transport particle B"/>
    <property type="evidence" value="ECO:0007669"/>
    <property type="project" value="TreeGrafter"/>
</dbReference>
<evidence type="ECO:0000256" key="6">
    <source>
        <dbReference type="ARBA" id="ARBA00023069"/>
    </source>
</evidence>
<evidence type="ECO:0000256" key="7">
    <source>
        <dbReference type="ARBA" id="ARBA00023273"/>
    </source>
</evidence>
<keyword evidence="7 9" id="KW-0966">Cell projection</keyword>
<organism evidence="11 12">
    <name type="scientific">Mycetomoellerius zeteki</name>
    <dbReference type="NCBI Taxonomy" id="64791"/>
    <lineage>
        <taxon>Eukaryota</taxon>
        <taxon>Metazoa</taxon>
        <taxon>Ecdysozoa</taxon>
        <taxon>Arthropoda</taxon>
        <taxon>Hexapoda</taxon>
        <taxon>Insecta</taxon>
        <taxon>Pterygota</taxon>
        <taxon>Neoptera</taxon>
        <taxon>Endopterygota</taxon>
        <taxon>Hymenoptera</taxon>
        <taxon>Apocrita</taxon>
        <taxon>Aculeata</taxon>
        <taxon>Formicoidea</taxon>
        <taxon>Formicidae</taxon>
        <taxon>Myrmicinae</taxon>
        <taxon>Mycetomoellerius</taxon>
    </lineage>
</organism>
<dbReference type="InterPro" id="IPR011990">
    <property type="entry name" value="TPR-like_helical_dom_sf"/>
</dbReference>
<dbReference type="GO" id="GO:0120170">
    <property type="term" value="F:intraciliary transport particle B binding"/>
    <property type="evidence" value="ECO:0007669"/>
    <property type="project" value="TreeGrafter"/>
</dbReference>
<dbReference type="InterPro" id="IPR019734">
    <property type="entry name" value="TPR_rpt"/>
</dbReference>
<comment type="subcellular location">
    <subcellularLocation>
        <location evidence="1 9">Cell projection</location>
        <location evidence="1 9">Cilium</location>
    </subcellularLocation>
</comment>
<dbReference type="PANTHER" id="PTHR20931:SF0">
    <property type="entry name" value="TETRATRICOPEPTIDE REPEAT PROTEIN 30"/>
    <property type="match status" value="1"/>
</dbReference>
<evidence type="ECO:0000256" key="1">
    <source>
        <dbReference type="ARBA" id="ARBA00004138"/>
    </source>
</evidence>
<protein>
    <recommendedName>
        <fullName evidence="9">Tetratricopeptide repeat protein 30</fullName>
    </recommendedName>
</protein>
<dbReference type="AlphaFoldDB" id="A0A151X640"/>
<evidence type="ECO:0000313" key="12">
    <source>
        <dbReference type="Proteomes" id="UP000075809"/>
    </source>
</evidence>
<evidence type="ECO:0000256" key="9">
    <source>
        <dbReference type="RuleBase" id="RU367070"/>
    </source>
</evidence>
<evidence type="ECO:0000256" key="3">
    <source>
        <dbReference type="ARBA" id="ARBA00022737"/>
    </source>
</evidence>
<proteinExistence type="inferred from homology"/>
<keyword evidence="12" id="KW-1185">Reference proteome</keyword>
<dbReference type="SUPFAM" id="SSF48452">
    <property type="entry name" value="TPR-like"/>
    <property type="match status" value="2"/>
</dbReference>
<dbReference type="Pfam" id="PF13432">
    <property type="entry name" value="TPR_16"/>
    <property type="match status" value="1"/>
</dbReference>
<evidence type="ECO:0000256" key="5">
    <source>
        <dbReference type="ARBA" id="ARBA00022803"/>
    </source>
</evidence>
<evidence type="ECO:0000256" key="4">
    <source>
        <dbReference type="ARBA" id="ARBA00022794"/>
    </source>
</evidence>
<evidence type="ECO:0000256" key="8">
    <source>
        <dbReference type="PROSITE-ProRule" id="PRU00339"/>
    </source>
</evidence>
<dbReference type="Proteomes" id="UP000075809">
    <property type="component" value="Unassembled WGS sequence"/>
</dbReference>
<dbReference type="FunFam" id="1.25.40.10:FF:000211">
    <property type="entry name" value="tetratricopeptide repeat protein 30B"/>
    <property type="match status" value="1"/>
</dbReference>
<dbReference type="InterPro" id="IPR039941">
    <property type="entry name" value="TT30"/>
</dbReference>
<accession>A0A151X640</accession>
<dbReference type="PROSITE" id="PS50005">
    <property type="entry name" value="TPR"/>
    <property type="match status" value="1"/>
</dbReference>
<keyword evidence="6 9" id="KW-0969">Cilium</keyword>
<sequence>MSTFIENVHIKDGEYTKIIYVMIREQRYTECIKVLLNLLDSHPNSRPCLSLLAHCYFYTQDFMAAAQCYEKLVQLCPQENLYKLYYAQSLHQACMYPEAWTICSSIINQSNLEFKVKKLQAAIKYGQEDMVAAKNLVDQCPADDIDTEINLGCLLYKEEKYEQALKKFANALQIAGFKPHLSYNVALCYFKLKEYAASLKHIATIIEYGIREHPELSVGMATEGIEVRSVGNTLTLHETALTEAFNLKAAIEYQLQNYDAAKEALTDMPPRSEEELDAVTLHNQALINMDTKPSEGFEKLQFLLQQNPFPPETFANLLLLYCKYQYYDLAADVLAENVHLTYKYLTSYLYDFLDALITQQTSPEEAYRKFDDLANKHTEALRKATKQVQEARLNHDDNAVKKAVNDYEEALDRYVPVLMAQAKIYWDLENYTQVEKIFKNKFKDSTRFYEPIVKKKYDSILDVSAIVLANLCVSYIMTSQNAEAEELMKKIEKEEEAVSFEDQDRKLFHLCIVNLVIGTLYCSKGNYEFGISRVMKSLEPYNKKLGTDTWFYAKRCFLSLVEQLAKQLVVLKDSTLQECIQFLEHCEVYGKDIMTVIDQPFDIQDMLNISPQGKRTVVYEARYLKALFLKLKMS</sequence>
<keyword evidence="4 9" id="KW-0970">Cilium biogenesis/degradation</keyword>
<keyword evidence="5 8" id="KW-0802">TPR repeat</keyword>
<feature type="coiled-coil region" evidence="10">
    <location>
        <begin position="477"/>
        <end position="504"/>
    </location>
</feature>
<dbReference type="GO" id="GO:0042073">
    <property type="term" value="P:intraciliary transport"/>
    <property type="evidence" value="ECO:0007669"/>
    <property type="project" value="UniProtKB-UniRule"/>
</dbReference>
<gene>
    <name evidence="11" type="ORF">ALC60_05313</name>
</gene>
<dbReference type="GO" id="GO:0005879">
    <property type="term" value="C:axonemal microtubule"/>
    <property type="evidence" value="ECO:0007669"/>
    <property type="project" value="UniProtKB-UniRule"/>
</dbReference>
<dbReference type="EMBL" id="KQ982490">
    <property type="protein sequence ID" value="KYQ55814.1"/>
    <property type="molecule type" value="Genomic_DNA"/>
</dbReference>
<comment type="similarity">
    <text evidence="2 9">Belongs to the TTC30/dfy-1/fleer family.</text>
</comment>
<name>A0A151X640_9HYME</name>
<evidence type="ECO:0000313" key="11">
    <source>
        <dbReference type="EMBL" id="KYQ55814.1"/>
    </source>
</evidence>
<evidence type="ECO:0000256" key="10">
    <source>
        <dbReference type="SAM" id="Coils"/>
    </source>
</evidence>
<dbReference type="Gene3D" id="1.25.40.10">
    <property type="entry name" value="Tetratricopeptide repeat domain"/>
    <property type="match status" value="3"/>
</dbReference>
<evidence type="ECO:0000256" key="2">
    <source>
        <dbReference type="ARBA" id="ARBA00009522"/>
    </source>
</evidence>
<dbReference type="SMART" id="SM00028">
    <property type="entry name" value="TPR"/>
    <property type="match status" value="3"/>
</dbReference>
<dbReference type="PANTHER" id="PTHR20931">
    <property type="entry name" value="TETRATRICOPEPTIDE REPEAT PROTEIN 30"/>
    <property type="match status" value="1"/>
</dbReference>
<keyword evidence="3" id="KW-0677">Repeat</keyword>
<reference evidence="11 12" key="1">
    <citation type="submission" date="2015-09" db="EMBL/GenBank/DDBJ databases">
        <title>Trachymyrmex zeteki WGS genome.</title>
        <authorList>
            <person name="Nygaard S."/>
            <person name="Hu H."/>
            <person name="Boomsma J."/>
            <person name="Zhang G."/>
        </authorList>
    </citation>
    <scope>NUCLEOTIDE SEQUENCE [LARGE SCALE GENOMIC DNA]</scope>
    <source>
        <strain evidence="11">Tzet28-1</strain>
        <tissue evidence="11">Whole body</tissue>
    </source>
</reference>
<feature type="repeat" description="TPR" evidence="8">
    <location>
        <begin position="145"/>
        <end position="178"/>
    </location>
</feature>
<comment type="function">
    <text evidence="9">Required for polyglutamylation of axonemal tubulin. Plays a role in anterograde intraflagellar transport (IFT), the process by which cilia precursors are transported from the base of the cilium to the site of their incorporation at the tip.</text>
</comment>
<keyword evidence="10" id="KW-0175">Coiled coil</keyword>
<dbReference type="STRING" id="64791.A0A151X640"/>